<dbReference type="Proteomes" id="UP000215335">
    <property type="component" value="Unassembled WGS sequence"/>
</dbReference>
<sequence>MVELKKLMIVLYSYHRVNIIVL</sequence>
<name>A0A232EEX5_9HYME</name>
<reference evidence="1 2" key="1">
    <citation type="journal article" date="2017" name="Curr. Biol.">
        <title>The Evolution of Venom by Co-option of Single-Copy Genes.</title>
        <authorList>
            <person name="Martinson E.O."/>
            <person name="Mrinalini"/>
            <person name="Kelkar Y.D."/>
            <person name="Chang C.H."/>
            <person name="Werren J.H."/>
        </authorList>
    </citation>
    <scope>NUCLEOTIDE SEQUENCE [LARGE SCALE GENOMIC DNA]</scope>
    <source>
        <strain evidence="1 2">Alberta</strain>
        <tissue evidence="1">Whole body</tissue>
    </source>
</reference>
<comment type="caution">
    <text evidence="1">The sequence shown here is derived from an EMBL/GenBank/DDBJ whole genome shotgun (WGS) entry which is preliminary data.</text>
</comment>
<gene>
    <name evidence="1" type="ORF">TSAR_012703</name>
</gene>
<evidence type="ECO:0000313" key="1">
    <source>
        <dbReference type="EMBL" id="OXU16878.1"/>
    </source>
</evidence>
<keyword evidence="2" id="KW-1185">Reference proteome</keyword>
<dbReference type="AlphaFoldDB" id="A0A232EEX5"/>
<proteinExistence type="predicted"/>
<protein>
    <submittedName>
        <fullName evidence="1">Uncharacterized protein</fullName>
    </submittedName>
</protein>
<organism evidence="1 2">
    <name type="scientific">Trichomalopsis sarcophagae</name>
    <dbReference type="NCBI Taxonomy" id="543379"/>
    <lineage>
        <taxon>Eukaryota</taxon>
        <taxon>Metazoa</taxon>
        <taxon>Ecdysozoa</taxon>
        <taxon>Arthropoda</taxon>
        <taxon>Hexapoda</taxon>
        <taxon>Insecta</taxon>
        <taxon>Pterygota</taxon>
        <taxon>Neoptera</taxon>
        <taxon>Endopterygota</taxon>
        <taxon>Hymenoptera</taxon>
        <taxon>Apocrita</taxon>
        <taxon>Proctotrupomorpha</taxon>
        <taxon>Chalcidoidea</taxon>
        <taxon>Pteromalidae</taxon>
        <taxon>Pteromalinae</taxon>
        <taxon>Trichomalopsis</taxon>
    </lineage>
</organism>
<evidence type="ECO:0000313" key="2">
    <source>
        <dbReference type="Proteomes" id="UP000215335"/>
    </source>
</evidence>
<accession>A0A232EEX5</accession>
<dbReference type="EMBL" id="NNAY01005212">
    <property type="protein sequence ID" value="OXU16878.1"/>
    <property type="molecule type" value="Genomic_DNA"/>
</dbReference>